<dbReference type="Proteomes" id="UP000828390">
    <property type="component" value="Unassembled WGS sequence"/>
</dbReference>
<dbReference type="EMBL" id="JAIWYP010000002">
    <property type="protein sequence ID" value="KAH3872436.1"/>
    <property type="molecule type" value="Genomic_DNA"/>
</dbReference>
<reference evidence="1" key="1">
    <citation type="journal article" date="2019" name="bioRxiv">
        <title>The Genome of the Zebra Mussel, Dreissena polymorpha: A Resource for Invasive Species Research.</title>
        <authorList>
            <person name="McCartney M.A."/>
            <person name="Auch B."/>
            <person name="Kono T."/>
            <person name="Mallez S."/>
            <person name="Zhang Y."/>
            <person name="Obille A."/>
            <person name="Becker A."/>
            <person name="Abrahante J.E."/>
            <person name="Garbe J."/>
            <person name="Badalamenti J.P."/>
            <person name="Herman A."/>
            <person name="Mangelson H."/>
            <person name="Liachko I."/>
            <person name="Sullivan S."/>
            <person name="Sone E.D."/>
            <person name="Koren S."/>
            <person name="Silverstein K.A.T."/>
            <person name="Beckman K.B."/>
            <person name="Gohl D.M."/>
        </authorList>
    </citation>
    <scope>NUCLEOTIDE SEQUENCE</scope>
    <source>
        <strain evidence="1">Duluth1</strain>
        <tissue evidence="1">Whole animal</tissue>
    </source>
</reference>
<proteinExistence type="predicted"/>
<organism evidence="1 2">
    <name type="scientific">Dreissena polymorpha</name>
    <name type="common">Zebra mussel</name>
    <name type="synonym">Mytilus polymorpha</name>
    <dbReference type="NCBI Taxonomy" id="45954"/>
    <lineage>
        <taxon>Eukaryota</taxon>
        <taxon>Metazoa</taxon>
        <taxon>Spiralia</taxon>
        <taxon>Lophotrochozoa</taxon>
        <taxon>Mollusca</taxon>
        <taxon>Bivalvia</taxon>
        <taxon>Autobranchia</taxon>
        <taxon>Heteroconchia</taxon>
        <taxon>Euheterodonta</taxon>
        <taxon>Imparidentia</taxon>
        <taxon>Neoheterodontei</taxon>
        <taxon>Myida</taxon>
        <taxon>Dreissenoidea</taxon>
        <taxon>Dreissenidae</taxon>
        <taxon>Dreissena</taxon>
    </lineage>
</organism>
<dbReference type="AlphaFoldDB" id="A0A9D4MA26"/>
<evidence type="ECO:0000313" key="1">
    <source>
        <dbReference type="EMBL" id="KAH3872436.1"/>
    </source>
</evidence>
<gene>
    <name evidence="1" type="ORF">DPMN_035652</name>
</gene>
<keyword evidence="2" id="KW-1185">Reference proteome</keyword>
<comment type="caution">
    <text evidence="1">The sequence shown here is derived from an EMBL/GenBank/DDBJ whole genome shotgun (WGS) entry which is preliminary data.</text>
</comment>
<protein>
    <submittedName>
        <fullName evidence="1">Uncharacterized protein</fullName>
    </submittedName>
</protein>
<reference evidence="1" key="2">
    <citation type="submission" date="2020-11" db="EMBL/GenBank/DDBJ databases">
        <authorList>
            <person name="McCartney M.A."/>
            <person name="Auch B."/>
            <person name="Kono T."/>
            <person name="Mallez S."/>
            <person name="Becker A."/>
            <person name="Gohl D.M."/>
            <person name="Silverstein K.A.T."/>
            <person name="Koren S."/>
            <person name="Bechman K.B."/>
            <person name="Herman A."/>
            <person name="Abrahante J.E."/>
            <person name="Garbe J."/>
        </authorList>
    </citation>
    <scope>NUCLEOTIDE SEQUENCE</scope>
    <source>
        <strain evidence="1">Duluth1</strain>
        <tissue evidence="1">Whole animal</tissue>
    </source>
</reference>
<sequence>MVTFREKFVGICKQIFDYGLQENNKRQEEVNQFWECAMEAKTENKDTGIAHIENFMKMKKKVFRRCVMLPLCI</sequence>
<name>A0A9D4MA26_DREPO</name>
<accession>A0A9D4MA26</accession>
<evidence type="ECO:0000313" key="2">
    <source>
        <dbReference type="Proteomes" id="UP000828390"/>
    </source>
</evidence>